<evidence type="ECO:0000313" key="1">
    <source>
        <dbReference type="EMBL" id="GET12402.1"/>
    </source>
</evidence>
<organism evidence="1">
    <name type="scientific">Ligilactobacillus agilis</name>
    <dbReference type="NCBI Taxonomy" id="1601"/>
    <lineage>
        <taxon>Bacteria</taxon>
        <taxon>Bacillati</taxon>
        <taxon>Bacillota</taxon>
        <taxon>Bacilli</taxon>
        <taxon>Lactobacillales</taxon>
        <taxon>Lactobacillaceae</taxon>
        <taxon>Ligilactobacillus</taxon>
    </lineage>
</organism>
<name>A0A6F9YF51_9LACO</name>
<accession>A0A6F9YF51</accession>
<dbReference type="EMBL" id="BLAP01000036">
    <property type="protein sequence ID" value="GET12402.1"/>
    <property type="molecule type" value="Genomic_DNA"/>
</dbReference>
<comment type="caution">
    <text evidence="1">The sequence shown here is derived from an EMBL/GenBank/DDBJ whole genome shotgun (WGS) entry which is preliminary data.</text>
</comment>
<proteinExistence type="predicted"/>
<dbReference type="Proteomes" id="UP000494160">
    <property type="component" value="Unassembled WGS sequence"/>
</dbReference>
<sequence>MVKVFIKSKNVSICNQFPQIDTFFGFYKTLGVNVSAPGVFPESLTTFGDSTEGHVNPCLSARCSSRPMMWSQKGIDALIMVRMMCYNGIDILDSRRKELVNARKKLRNDRLIKLDRRKLKKYRTQNSKYHEALQVKVSTDNPRLQVLIHNI</sequence>
<gene>
    <name evidence="1" type="ORF">SN811_09020</name>
</gene>
<reference evidence="1" key="1">
    <citation type="submission" date="2019-10" db="EMBL/GenBank/DDBJ databases">
        <title>Lactobacillus agilis SN811 Whole Genome Sequencing Project.</title>
        <authorList>
            <person name="Suzuki S."/>
            <person name="Endo A."/>
            <person name="Maeno S."/>
            <person name="Shiwa Y."/>
            <person name="Matsutani M."/>
            <person name="Kajikawa A."/>
        </authorList>
    </citation>
    <scope>NUCLEOTIDE SEQUENCE</scope>
    <source>
        <strain evidence="1">SN811</strain>
    </source>
</reference>
<dbReference type="AlphaFoldDB" id="A0A6F9YF51"/>
<protein>
    <submittedName>
        <fullName evidence="1">Uncharacterized protein</fullName>
    </submittedName>
</protein>